<feature type="region of interest" description="Disordered" evidence="1">
    <location>
        <begin position="1"/>
        <end position="55"/>
    </location>
</feature>
<evidence type="ECO:0000256" key="1">
    <source>
        <dbReference type="SAM" id="MobiDB-lite"/>
    </source>
</evidence>
<protein>
    <submittedName>
        <fullName evidence="2">Uncharacterized protein</fullName>
    </submittedName>
</protein>
<evidence type="ECO:0000313" key="2">
    <source>
        <dbReference type="EMBL" id="GMT09235.1"/>
    </source>
</evidence>
<name>A0AAV5USK6_9BILA</name>
<gene>
    <name evidence="2" type="ORF">PFISCL1PPCAC_532</name>
</gene>
<comment type="caution">
    <text evidence="2">The sequence shown here is derived from an EMBL/GenBank/DDBJ whole genome shotgun (WGS) entry which is preliminary data.</text>
</comment>
<reference evidence="2" key="1">
    <citation type="submission" date="2023-10" db="EMBL/GenBank/DDBJ databases">
        <title>Genome assembly of Pristionchus species.</title>
        <authorList>
            <person name="Yoshida K."/>
            <person name="Sommer R.J."/>
        </authorList>
    </citation>
    <scope>NUCLEOTIDE SEQUENCE</scope>
    <source>
        <strain evidence="2">RS5133</strain>
    </source>
</reference>
<organism evidence="2 3">
    <name type="scientific">Pristionchus fissidentatus</name>
    <dbReference type="NCBI Taxonomy" id="1538716"/>
    <lineage>
        <taxon>Eukaryota</taxon>
        <taxon>Metazoa</taxon>
        <taxon>Ecdysozoa</taxon>
        <taxon>Nematoda</taxon>
        <taxon>Chromadorea</taxon>
        <taxon>Rhabditida</taxon>
        <taxon>Rhabditina</taxon>
        <taxon>Diplogasteromorpha</taxon>
        <taxon>Diplogasteroidea</taxon>
        <taxon>Neodiplogasteridae</taxon>
        <taxon>Pristionchus</taxon>
    </lineage>
</organism>
<dbReference type="AlphaFoldDB" id="A0AAV5USK6"/>
<accession>A0AAV5USK6</accession>
<feature type="non-terminal residue" evidence="2">
    <location>
        <position position="158"/>
    </location>
</feature>
<feature type="non-terminal residue" evidence="2">
    <location>
        <position position="1"/>
    </location>
</feature>
<feature type="compositionally biased region" description="Basic and acidic residues" evidence="1">
    <location>
        <begin position="38"/>
        <end position="50"/>
    </location>
</feature>
<dbReference type="Proteomes" id="UP001432322">
    <property type="component" value="Unassembled WGS sequence"/>
</dbReference>
<proteinExistence type="predicted"/>
<sequence length="158" mass="17633">KKDCMSTMVQKSGRGERGARTSGVTVGEDVWGDGGEGVEGRDEEREERSRGTRGRRRISLALSSRRLSLEMGRRIATPIVVLPAGRERLARRTMGEEIGEANCLKETRHGVEKYSPLVVASRHHLKPALLRILDRGYAKAPDLLPILARFCHMLHQLP</sequence>
<evidence type="ECO:0000313" key="3">
    <source>
        <dbReference type="Proteomes" id="UP001432322"/>
    </source>
</evidence>
<keyword evidence="3" id="KW-1185">Reference proteome</keyword>
<dbReference type="EMBL" id="BTSY01000001">
    <property type="protein sequence ID" value="GMT09235.1"/>
    <property type="molecule type" value="Genomic_DNA"/>
</dbReference>